<keyword evidence="2" id="KW-1185">Reference proteome</keyword>
<sequence>MSKTSLPFSLCRVLHFSSHSTNLASHHNCGKRELIFLQQGFFS</sequence>
<accession>A0AAD6R2B3</accession>
<dbReference type="EMBL" id="JAQIZT010000004">
    <property type="protein sequence ID" value="KAJ7001039.1"/>
    <property type="molecule type" value="Genomic_DNA"/>
</dbReference>
<gene>
    <name evidence="1" type="ORF">NC653_011469</name>
</gene>
<evidence type="ECO:0000313" key="2">
    <source>
        <dbReference type="Proteomes" id="UP001164929"/>
    </source>
</evidence>
<dbReference type="AlphaFoldDB" id="A0AAD6R2B3"/>
<organism evidence="1 2">
    <name type="scientific">Populus alba x Populus x berolinensis</name>
    <dbReference type="NCBI Taxonomy" id="444605"/>
    <lineage>
        <taxon>Eukaryota</taxon>
        <taxon>Viridiplantae</taxon>
        <taxon>Streptophyta</taxon>
        <taxon>Embryophyta</taxon>
        <taxon>Tracheophyta</taxon>
        <taxon>Spermatophyta</taxon>
        <taxon>Magnoliopsida</taxon>
        <taxon>eudicotyledons</taxon>
        <taxon>Gunneridae</taxon>
        <taxon>Pentapetalae</taxon>
        <taxon>rosids</taxon>
        <taxon>fabids</taxon>
        <taxon>Malpighiales</taxon>
        <taxon>Salicaceae</taxon>
        <taxon>Saliceae</taxon>
        <taxon>Populus</taxon>
    </lineage>
</organism>
<name>A0AAD6R2B3_9ROSI</name>
<evidence type="ECO:0000313" key="1">
    <source>
        <dbReference type="EMBL" id="KAJ7001039.1"/>
    </source>
</evidence>
<comment type="caution">
    <text evidence="1">The sequence shown here is derived from an EMBL/GenBank/DDBJ whole genome shotgun (WGS) entry which is preliminary data.</text>
</comment>
<protein>
    <submittedName>
        <fullName evidence="1">Uncharacterized protein</fullName>
    </submittedName>
</protein>
<proteinExistence type="predicted"/>
<dbReference type="Proteomes" id="UP001164929">
    <property type="component" value="Chromosome 4"/>
</dbReference>
<reference evidence="1 2" key="1">
    <citation type="journal article" date="2023" name="Mol. Ecol. Resour.">
        <title>Chromosome-level genome assembly of a triploid poplar Populus alba 'Berolinensis'.</title>
        <authorList>
            <person name="Chen S."/>
            <person name="Yu Y."/>
            <person name="Wang X."/>
            <person name="Wang S."/>
            <person name="Zhang T."/>
            <person name="Zhou Y."/>
            <person name="He R."/>
            <person name="Meng N."/>
            <person name="Wang Y."/>
            <person name="Liu W."/>
            <person name="Liu Z."/>
            <person name="Liu J."/>
            <person name="Guo Q."/>
            <person name="Huang H."/>
            <person name="Sederoff R.R."/>
            <person name="Wang G."/>
            <person name="Qu G."/>
            <person name="Chen S."/>
        </authorList>
    </citation>
    <scope>NUCLEOTIDE SEQUENCE [LARGE SCALE GENOMIC DNA]</scope>
    <source>
        <strain evidence="1">SC-2020</strain>
    </source>
</reference>